<accession>A0A364NKF0</accession>
<reference evidence="3 4" key="1">
    <citation type="submission" date="2018-06" db="EMBL/GenBank/DDBJ databases">
        <title>Nitrincola tibetense sp. nov., isolated from Lake XuguoCo on Tibetan Plateau.</title>
        <authorList>
            <person name="Xing P."/>
        </authorList>
    </citation>
    <scope>NUCLEOTIDE SEQUENCE [LARGE SCALE GENOMIC DNA]</scope>
    <source>
        <strain evidence="4">xg18</strain>
    </source>
</reference>
<dbReference type="InterPro" id="IPR012349">
    <property type="entry name" value="Split_barrel_FMN-bd"/>
</dbReference>
<dbReference type="NCBIfam" id="TIGR04110">
    <property type="entry name" value="heme_HutZ"/>
    <property type="match status" value="1"/>
</dbReference>
<dbReference type="RefSeq" id="WP_112159668.1">
    <property type="nucleotide sequence ID" value="NZ_QKRX01000009.1"/>
</dbReference>
<evidence type="ECO:0000313" key="3">
    <source>
        <dbReference type="EMBL" id="RAU17514.1"/>
    </source>
</evidence>
<evidence type="ECO:0000259" key="2">
    <source>
        <dbReference type="Pfam" id="PF01243"/>
    </source>
</evidence>
<dbReference type="InterPro" id="IPR014419">
    <property type="entry name" value="HutZ"/>
</dbReference>
<sequence length="173" mass="19799">MNDTTAKLQERLEPEIRDFRDSCKTLLMATLNDDHQPNVSYAPFVLLENGYYILVSDIARHGQNLQVCPSVSIMLIADENETRQIYARKRLTFDALAEEIKRDNPQWSEAIEALSQRQGEIVVNLSQLGDFRLYRLVPKQGLYVKGFGQAYQVSGDDLVSFVHLKEGHQRKVS</sequence>
<comment type="caution">
    <text evidence="3">The sequence shown here is derived from an EMBL/GenBank/DDBJ whole genome shotgun (WGS) entry which is preliminary data.</text>
</comment>
<dbReference type="OrthoDB" id="5345368at2"/>
<evidence type="ECO:0000256" key="1">
    <source>
        <dbReference type="ARBA" id="ARBA00023002"/>
    </source>
</evidence>
<dbReference type="PANTHER" id="PTHR35176">
    <property type="entry name" value="HEME OXYGENASE HI_0854-RELATED"/>
    <property type="match status" value="1"/>
</dbReference>
<name>A0A364NKF0_9GAMM</name>
<dbReference type="PANTHER" id="PTHR35176:SF6">
    <property type="entry name" value="HEME OXYGENASE HI_0854-RELATED"/>
    <property type="match status" value="1"/>
</dbReference>
<feature type="domain" description="Pyridoxamine 5'-phosphate oxidase N-terminal" evidence="2">
    <location>
        <begin position="12"/>
        <end position="144"/>
    </location>
</feature>
<dbReference type="EMBL" id="QKRX01000009">
    <property type="protein sequence ID" value="RAU17514.1"/>
    <property type="molecule type" value="Genomic_DNA"/>
</dbReference>
<dbReference type="PIRSF" id="PIRSF004633">
    <property type="entry name" value="UCP_PLP_oxd"/>
    <property type="match status" value="1"/>
</dbReference>
<dbReference type="Proteomes" id="UP000250744">
    <property type="component" value="Unassembled WGS sequence"/>
</dbReference>
<dbReference type="GO" id="GO:0070967">
    <property type="term" value="F:coenzyme F420 binding"/>
    <property type="evidence" value="ECO:0007669"/>
    <property type="project" value="TreeGrafter"/>
</dbReference>
<dbReference type="InterPro" id="IPR011576">
    <property type="entry name" value="Pyridox_Oxase_N"/>
</dbReference>
<dbReference type="AlphaFoldDB" id="A0A364NKF0"/>
<keyword evidence="4" id="KW-1185">Reference proteome</keyword>
<dbReference type="GO" id="GO:0016627">
    <property type="term" value="F:oxidoreductase activity, acting on the CH-CH group of donors"/>
    <property type="evidence" value="ECO:0007669"/>
    <property type="project" value="TreeGrafter"/>
</dbReference>
<proteinExistence type="predicted"/>
<keyword evidence="1" id="KW-0560">Oxidoreductase</keyword>
<organism evidence="3 4">
    <name type="scientific">Nitrincola tibetensis</name>
    <dbReference type="NCBI Taxonomy" id="2219697"/>
    <lineage>
        <taxon>Bacteria</taxon>
        <taxon>Pseudomonadati</taxon>
        <taxon>Pseudomonadota</taxon>
        <taxon>Gammaproteobacteria</taxon>
        <taxon>Oceanospirillales</taxon>
        <taxon>Oceanospirillaceae</taxon>
        <taxon>Nitrincola</taxon>
    </lineage>
</organism>
<dbReference type="GO" id="GO:0005829">
    <property type="term" value="C:cytosol"/>
    <property type="evidence" value="ECO:0007669"/>
    <property type="project" value="TreeGrafter"/>
</dbReference>
<gene>
    <name evidence="3" type="primary">hutZ</name>
    <name evidence="3" type="ORF">DN062_12540</name>
</gene>
<dbReference type="InterPro" id="IPR052019">
    <property type="entry name" value="F420H2_bilvrd_red/Heme_oxyg"/>
</dbReference>
<protein>
    <submittedName>
        <fullName evidence="3">Heme utilization protein HutZ</fullName>
    </submittedName>
</protein>
<evidence type="ECO:0000313" key="4">
    <source>
        <dbReference type="Proteomes" id="UP000250744"/>
    </source>
</evidence>
<dbReference type="Gene3D" id="2.30.110.10">
    <property type="entry name" value="Electron Transport, Fmn-binding Protein, Chain A"/>
    <property type="match status" value="1"/>
</dbReference>
<dbReference type="Pfam" id="PF01243">
    <property type="entry name" value="PNPOx_N"/>
    <property type="match status" value="1"/>
</dbReference>
<dbReference type="SUPFAM" id="SSF50475">
    <property type="entry name" value="FMN-binding split barrel"/>
    <property type="match status" value="1"/>
</dbReference>